<reference evidence="2" key="1">
    <citation type="journal article" date="2022" name="bioRxiv">
        <title>Sequencing and chromosome-scale assembly of the giantPleurodeles waltlgenome.</title>
        <authorList>
            <person name="Brown T."/>
            <person name="Elewa A."/>
            <person name="Iarovenko S."/>
            <person name="Subramanian E."/>
            <person name="Araus A.J."/>
            <person name="Petzold A."/>
            <person name="Susuki M."/>
            <person name="Suzuki K.-i.T."/>
            <person name="Hayashi T."/>
            <person name="Toyoda A."/>
            <person name="Oliveira C."/>
            <person name="Osipova E."/>
            <person name="Leigh N.D."/>
            <person name="Simon A."/>
            <person name="Yun M.H."/>
        </authorList>
    </citation>
    <scope>NUCLEOTIDE SEQUENCE</scope>
    <source>
        <strain evidence="2">20211129_DDA</strain>
        <tissue evidence="2">Liver</tissue>
    </source>
</reference>
<keyword evidence="3" id="KW-1185">Reference proteome</keyword>
<sequence length="260" mass="28580">MVARAAPREQEELLKDALSRTVKTPRVRRETVERLALRDSAARLPLRWRFRFSNTSPHKAPTRQSPPGSRPITSAASVRGAGSVLSGFYCLQDQDLQARHPRSADLEQSRKTDANRKKMRGFRVGGDSSSPVLSSRHVICNYSCTRSCMVIITGCVPHSSAGDGVPVLPVGRMRDVLIHVCALLWLVAGAACKQATVLTSIRGKISTRVARSAVFVPQEQSYTPALPSYITSRDGLMQDNNCTLQLALKHCCLSDSRRVK</sequence>
<protein>
    <submittedName>
        <fullName evidence="2">Uncharacterized protein</fullName>
    </submittedName>
</protein>
<evidence type="ECO:0000313" key="2">
    <source>
        <dbReference type="EMBL" id="KAJ1118979.1"/>
    </source>
</evidence>
<dbReference type="AlphaFoldDB" id="A0AAV7NU27"/>
<feature type="region of interest" description="Disordered" evidence="1">
    <location>
        <begin position="54"/>
        <end position="75"/>
    </location>
</feature>
<name>A0AAV7NU27_PLEWA</name>
<proteinExistence type="predicted"/>
<organism evidence="2 3">
    <name type="scientific">Pleurodeles waltl</name>
    <name type="common">Iberian ribbed newt</name>
    <dbReference type="NCBI Taxonomy" id="8319"/>
    <lineage>
        <taxon>Eukaryota</taxon>
        <taxon>Metazoa</taxon>
        <taxon>Chordata</taxon>
        <taxon>Craniata</taxon>
        <taxon>Vertebrata</taxon>
        <taxon>Euteleostomi</taxon>
        <taxon>Amphibia</taxon>
        <taxon>Batrachia</taxon>
        <taxon>Caudata</taxon>
        <taxon>Salamandroidea</taxon>
        <taxon>Salamandridae</taxon>
        <taxon>Pleurodelinae</taxon>
        <taxon>Pleurodeles</taxon>
    </lineage>
</organism>
<accession>A0AAV7NU27</accession>
<gene>
    <name evidence="2" type="ORF">NDU88_007165</name>
</gene>
<evidence type="ECO:0000256" key="1">
    <source>
        <dbReference type="SAM" id="MobiDB-lite"/>
    </source>
</evidence>
<comment type="caution">
    <text evidence="2">The sequence shown here is derived from an EMBL/GenBank/DDBJ whole genome shotgun (WGS) entry which is preliminary data.</text>
</comment>
<evidence type="ECO:0000313" key="3">
    <source>
        <dbReference type="Proteomes" id="UP001066276"/>
    </source>
</evidence>
<dbReference type="EMBL" id="JANPWB010000012">
    <property type="protein sequence ID" value="KAJ1118979.1"/>
    <property type="molecule type" value="Genomic_DNA"/>
</dbReference>
<dbReference type="Proteomes" id="UP001066276">
    <property type="component" value="Chromosome 8"/>
</dbReference>